<name>A0A933I7P7_UNCT6</name>
<gene>
    <name evidence="2" type="ORF">HY768_02850</name>
</gene>
<organism evidence="2 3">
    <name type="scientific">candidate division TA06 bacterium</name>
    <dbReference type="NCBI Taxonomy" id="2250710"/>
    <lineage>
        <taxon>Bacteria</taxon>
        <taxon>Bacteria division TA06</taxon>
    </lineage>
</organism>
<dbReference type="AlphaFoldDB" id="A0A933I7P7"/>
<reference evidence="2" key="1">
    <citation type="submission" date="2020-07" db="EMBL/GenBank/DDBJ databases">
        <title>Huge and variable diversity of episymbiotic CPR bacteria and DPANN archaea in groundwater ecosystems.</title>
        <authorList>
            <person name="He C.Y."/>
            <person name="Keren R."/>
            <person name="Whittaker M."/>
            <person name="Farag I.F."/>
            <person name="Doudna J."/>
            <person name="Cate J.H.D."/>
            <person name="Banfield J.F."/>
        </authorList>
    </citation>
    <scope>NUCLEOTIDE SEQUENCE</scope>
    <source>
        <strain evidence="2">NC_groundwater_1520_Pr4_B-0.1um_53_5</strain>
    </source>
</reference>
<evidence type="ECO:0000313" key="2">
    <source>
        <dbReference type="EMBL" id="MBI4726157.1"/>
    </source>
</evidence>
<protein>
    <recommendedName>
        <fullName evidence="4">DUF5683 domain-containing protein</fullName>
    </recommendedName>
</protein>
<dbReference type="Proteomes" id="UP000736328">
    <property type="component" value="Unassembled WGS sequence"/>
</dbReference>
<proteinExistence type="predicted"/>
<evidence type="ECO:0008006" key="4">
    <source>
        <dbReference type="Google" id="ProtNLM"/>
    </source>
</evidence>
<evidence type="ECO:0000313" key="3">
    <source>
        <dbReference type="Proteomes" id="UP000736328"/>
    </source>
</evidence>
<sequence>MKKTLFLITLISFCIFQAYGQTDQSSDSSKVSPTATIEKTIPDTAASAMGPDSSKPVLPRKYRKSARKAFFLSLLVPGSGEYYVGKKAYTKGFVTTEAVIWSAAWYNKFQGDMRRRDYIAYAAQQAGSNPGRTDDFYYQNVYEWPNSYWYNEDQWRQARELYPYDPAAQQAYVADKLYPSEDSWEWQDYGQWFYYRGLRVKSRTALHRISYSVGASVLNHMLSAVNAARLAKRFNKQRTKLTQEPDWRLECYSYQPETITLTLLRNF</sequence>
<comment type="caution">
    <text evidence="2">The sequence shown here is derived from an EMBL/GenBank/DDBJ whole genome shotgun (WGS) entry which is preliminary data.</text>
</comment>
<keyword evidence="1" id="KW-0732">Signal</keyword>
<dbReference type="EMBL" id="JACQXR010000034">
    <property type="protein sequence ID" value="MBI4726157.1"/>
    <property type="molecule type" value="Genomic_DNA"/>
</dbReference>
<feature type="chain" id="PRO_5037289436" description="DUF5683 domain-containing protein" evidence="1">
    <location>
        <begin position="21"/>
        <end position="267"/>
    </location>
</feature>
<accession>A0A933I7P7</accession>
<evidence type="ECO:0000256" key="1">
    <source>
        <dbReference type="SAM" id="SignalP"/>
    </source>
</evidence>
<feature type="signal peptide" evidence="1">
    <location>
        <begin position="1"/>
        <end position="20"/>
    </location>
</feature>